<protein>
    <submittedName>
        <fullName evidence="9">Host cell factor 1</fullName>
    </submittedName>
</protein>
<keyword evidence="5" id="KW-0862">Zinc</keyword>
<keyword evidence="2" id="KW-0479">Metal-binding</keyword>
<dbReference type="InterPro" id="IPR036163">
    <property type="entry name" value="HMA_dom_sf"/>
</dbReference>
<evidence type="ECO:0000256" key="6">
    <source>
        <dbReference type="PROSITE-ProRule" id="PRU00134"/>
    </source>
</evidence>
<evidence type="ECO:0000313" key="9">
    <source>
        <dbReference type="EMBL" id="PRW44869.1"/>
    </source>
</evidence>
<dbReference type="SUPFAM" id="SSF144232">
    <property type="entry name" value="HIT/MYND zinc finger-like"/>
    <property type="match status" value="1"/>
</dbReference>
<dbReference type="PANTHER" id="PTHR46093:SF18">
    <property type="entry name" value="FIBRONECTIN TYPE-III DOMAIN-CONTAINING PROTEIN"/>
    <property type="match status" value="1"/>
</dbReference>
<dbReference type="SUPFAM" id="SSF48452">
    <property type="entry name" value="TPR-like"/>
    <property type="match status" value="1"/>
</dbReference>
<dbReference type="Gene3D" id="1.25.40.10">
    <property type="entry name" value="Tetratricopeptide repeat domain"/>
    <property type="match status" value="1"/>
</dbReference>
<dbReference type="PROSITE" id="PS01047">
    <property type="entry name" value="HMA_1"/>
    <property type="match status" value="1"/>
</dbReference>
<dbReference type="SUPFAM" id="SSF55008">
    <property type="entry name" value="HMA, heavy metal-associated domain"/>
    <property type="match status" value="1"/>
</dbReference>
<feature type="domain" description="HMA" evidence="7">
    <location>
        <begin position="74"/>
        <end position="142"/>
    </location>
</feature>
<dbReference type="AlphaFoldDB" id="A0A2P6TKR5"/>
<dbReference type="InterPro" id="IPR011990">
    <property type="entry name" value="TPR-like_helical_dom_sf"/>
</dbReference>
<dbReference type="InterPro" id="IPR006121">
    <property type="entry name" value="HMA_dom"/>
</dbReference>
<dbReference type="InterPro" id="IPR017969">
    <property type="entry name" value="Heavy-metal-associated_CS"/>
</dbReference>
<dbReference type="Proteomes" id="UP000239899">
    <property type="component" value="Unassembled WGS sequence"/>
</dbReference>
<dbReference type="Gene3D" id="2.120.10.80">
    <property type="entry name" value="Kelch-type beta propeller"/>
    <property type="match status" value="2"/>
</dbReference>
<dbReference type="Pfam" id="PF00403">
    <property type="entry name" value="HMA"/>
    <property type="match status" value="1"/>
</dbReference>
<comment type="caution">
    <text evidence="9">The sequence shown here is derived from an EMBL/GenBank/DDBJ whole genome shotgun (WGS) entry which is preliminary data.</text>
</comment>
<dbReference type="Gene3D" id="3.30.70.100">
    <property type="match status" value="1"/>
</dbReference>
<keyword evidence="1" id="KW-0880">Kelch repeat</keyword>
<feature type="domain" description="MYND-type" evidence="8">
    <location>
        <begin position="630"/>
        <end position="678"/>
    </location>
</feature>
<dbReference type="Pfam" id="PF01753">
    <property type="entry name" value="zf-MYND"/>
    <property type="match status" value="1"/>
</dbReference>
<evidence type="ECO:0000256" key="3">
    <source>
        <dbReference type="ARBA" id="ARBA00022737"/>
    </source>
</evidence>
<dbReference type="EMBL" id="LHPG02000012">
    <property type="protein sequence ID" value="PRW44869.1"/>
    <property type="molecule type" value="Genomic_DNA"/>
</dbReference>
<dbReference type="Pfam" id="PF24681">
    <property type="entry name" value="Kelch_KLHDC2_KLHL20_DRC7"/>
    <property type="match status" value="1"/>
</dbReference>
<evidence type="ECO:0000256" key="2">
    <source>
        <dbReference type="ARBA" id="ARBA00022723"/>
    </source>
</evidence>
<keyword evidence="10" id="KW-1185">Reference proteome</keyword>
<proteinExistence type="predicted"/>
<dbReference type="InterPro" id="IPR002893">
    <property type="entry name" value="Znf_MYND"/>
</dbReference>
<evidence type="ECO:0000256" key="1">
    <source>
        <dbReference type="ARBA" id="ARBA00022441"/>
    </source>
</evidence>
<keyword evidence="4 6" id="KW-0863">Zinc-finger</keyword>
<evidence type="ECO:0000256" key="4">
    <source>
        <dbReference type="ARBA" id="ARBA00022771"/>
    </source>
</evidence>
<dbReference type="SUPFAM" id="SSF117281">
    <property type="entry name" value="Kelch motif"/>
    <property type="match status" value="1"/>
</dbReference>
<evidence type="ECO:0000313" key="10">
    <source>
        <dbReference type="Proteomes" id="UP000239899"/>
    </source>
</evidence>
<dbReference type="PROSITE" id="PS50846">
    <property type="entry name" value="HMA_2"/>
    <property type="match status" value="1"/>
</dbReference>
<reference evidence="9 10" key="1">
    <citation type="journal article" date="2018" name="Plant J.">
        <title>Genome sequences of Chlorella sorokiniana UTEX 1602 and Micractinium conductrix SAG 241.80: implications to maltose excretion by a green alga.</title>
        <authorList>
            <person name="Arriola M.B."/>
            <person name="Velmurugan N."/>
            <person name="Zhang Y."/>
            <person name="Plunkett M.H."/>
            <person name="Hondzo H."/>
            <person name="Barney B.M."/>
        </authorList>
    </citation>
    <scope>NUCLEOTIDE SEQUENCE [LARGE SCALE GENOMIC DNA]</scope>
    <source>
        <strain evidence="10">UTEX 1602</strain>
    </source>
</reference>
<dbReference type="PANTHER" id="PTHR46093">
    <property type="entry name" value="ACYL-COA-BINDING DOMAIN-CONTAINING PROTEIN 5"/>
    <property type="match status" value="1"/>
</dbReference>
<dbReference type="OrthoDB" id="689350at2759"/>
<dbReference type="STRING" id="3076.A0A2P6TKR5"/>
<keyword evidence="3" id="KW-0677">Repeat</keyword>
<sequence length="685" mass="74805">MATAARALRLLGASLHRRPTAAAAFTSAAAASRCSGSAVLRSAAGGRLAQSMQRVGALHGAAVVCSAAGADGVVEVQLKVDGMVCEGCSSRVQEVLEKLAGVKKAHVDLEKGLATLAGTLYSNRAAAALRLKLWEQAIHDGSCAMALLLVKGLSDPEIQFSSDEQRGVFVKARLRRATAFLELGNLMQAHCDFMRGGNLGNDHAAVRRGMMLTHCLVPPIRWSHPCAQVPEHPLPPPPPKRSSANIDNVLVRTLRSRVMLESMFSRAVAWGGRLWIFGGGSPRDPIMPPVNNDLLVVDPAADTARVVEVLPAAGCSRRNSVPKPRYRHTMVVWRDALYIYGGQLEGSRIHSFTGLIDEARRVWRLDLQAEPLRWERLLAPGLNPETRQDHSAVVWEDGSGGAQMVVFGGYLNERRPEEVGDAWAFDLRKHSWRRLTPTPPLRRIGVPPTAPQPRREHAAWVHDDWMYVFGGTSTSVQMDGQINHPSFAMTAYTFSFMWRLHLRDLRWEVVHYRGNFPAPMAEMGVAVDTRGTVYITGGYNTAAIVAVRDSSGRASPMISGYSSEAFAFCPRKHWWRRLVAPDGQPVLGHPRAAPTACWLDGKLYAIGGYCGLSFPAIEDRSVQELDVRVCAACGATRQQTTQGKLQQCSGCKGAGRAAVYYCSTECATKDWPVHKIVCSDKAMVP</sequence>
<organism evidence="9 10">
    <name type="scientific">Chlorella sorokiniana</name>
    <name type="common">Freshwater green alga</name>
    <dbReference type="NCBI Taxonomy" id="3076"/>
    <lineage>
        <taxon>Eukaryota</taxon>
        <taxon>Viridiplantae</taxon>
        <taxon>Chlorophyta</taxon>
        <taxon>core chlorophytes</taxon>
        <taxon>Trebouxiophyceae</taxon>
        <taxon>Chlorellales</taxon>
        <taxon>Chlorellaceae</taxon>
        <taxon>Chlorella clade</taxon>
        <taxon>Chlorella</taxon>
    </lineage>
</organism>
<gene>
    <name evidence="9" type="ORF">C2E21_6144</name>
</gene>
<dbReference type="PROSITE" id="PS50865">
    <property type="entry name" value="ZF_MYND_2"/>
    <property type="match status" value="1"/>
</dbReference>
<evidence type="ECO:0000259" key="7">
    <source>
        <dbReference type="PROSITE" id="PS50846"/>
    </source>
</evidence>
<dbReference type="GO" id="GO:0008270">
    <property type="term" value="F:zinc ion binding"/>
    <property type="evidence" value="ECO:0007669"/>
    <property type="project" value="UniProtKB-KW"/>
</dbReference>
<dbReference type="InterPro" id="IPR015915">
    <property type="entry name" value="Kelch-typ_b-propeller"/>
</dbReference>
<evidence type="ECO:0000256" key="5">
    <source>
        <dbReference type="ARBA" id="ARBA00022833"/>
    </source>
</evidence>
<accession>A0A2P6TKR5</accession>
<evidence type="ECO:0000259" key="8">
    <source>
        <dbReference type="PROSITE" id="PS50865"/>
    </source>
</evidence>
<dbReference type="Gene3D" id="6.10.140.2220">
    <property type="match status" value="1"/>
</dbReference>
<dbReference type="CDD" id="cd00371">
    <property type="entry name" value="HMA"/>
    <property type="match status" value="1"/>
</dbReference>
<name>A0A2P6TKR5_CHLSO</name>